<proteinExistence type="predicted"/>
<accession>A0A8J2X6I6</accession>
<dbReference type="EMBL" id="CAKKNE010000005">
    <property type="protein sequence ID" value="CAH0378063.1"/>
    <property type="molecule type" value="Genomic_DNA"/>
</dbReference>
<organism evidence="1 2">
    <name type="scientific">Pelagomonas calceolata</name>
    <dbReference type="NCBI Taxonomy" id="35677"/>
    <lineage>
        <taxon>Eukaryota</taxon>
        <taxon>Sar</taxon>
        <taxon>Stramenopiles</taxon>
        <taxon>Ochrophyta</taxon>
        <taxon>Pelagophyceae</taxon>
        <taxon>Pelagomonadales</taxon>
        <taxon>Pelagomonadaceae</taxon>
        <taxon>Pelagomonas</taxon>
    </lineage>
</organism>
<protein>
    <submittedName>
        <fullName evidence="1">Uncharacterized protein</fullName>
    </submittedName>
</protein>
<keyword evidence="2" id="KW-1185">Reference proteome</keyword>
<dbReference type="AlphaFoldDB" id="A0A8J2X6I6"/>
<dbReference type="Proteomes" id="UP000789595">
    <property type="component" value="Unassembled WGS sequence"/>
</dbReference>
<evidence type="ECO:0000313" key="1">
    <source>
        <dbReference type="EMBL" id="CAH0378063.1"/>
    </source>
</evidence>
<sequence length="239" mass="25836">MASVAPTTDDEQTWYAACLRFYATGDADARKVVEQLEASEDSATRDRYLQLKDAARRQAHAELQAKRAAAFAARVDALPASEPPTTWSAVRAARERLSAASGRWRGAPGTARVLGGLTSLLRAQRSSRGGRVLCWVVDSVAVVESGDEAFIDEFFGVLAALAARAALDGDKLRVQVSEAWSDRALGRVYSAAPRPDVAAGGVETTDRARTNANGERDEAVPFAEKLYVLVLDLYVWFCD</sequence>
<reference evidence="1" key="1">
    <citation type="submission" date="2021-11" db="EMBL/GenBank/DDBJ databases">
        <authorList>
            <consortium name="Genoscope - CEA"/>
            <person name="William W."/>
        </authorList>
    </citation>
    <scope>NUCLEOTIDE SEQUENCE</scope>
</reference>
<comment type="caution">
    <text evidence="1">The sequence shown here is derived from an EMBL/GenBank/DDBJ whole genome shotgun (WGS) entry which is preliminary data.</text>
</comment>
<name>A0A8J2X6I6_9STRA</name>
<gene>
    <name evidence="1" type="ORF">PECAL_5P25830</name>
</gene>
<evidence type="ECO:0000313" key="2">
    <source>
        <dbReference type="Proteomes" id="UP000789595"/>
    </source>
</evidence>